<dbReference type="EMBL" id="LT670844">
    <property type="protein sequence ID" value="SHJ27621.1"/>
    <property type="molecule type" value="Genomic_DNA"/>
</dbReference>
<dbReference type="Proteomes" id="UP000189935">
    <property type="component" value="Chromosome I"/>
</dbReference>
<evidence type="ECO:0000313" key="1">
    <source>
        <dbReference type="EMBL" id="SHJ27621.1"/>
    </source>
</evidence>
<dbReference type="RefSeq" id="WP_079536131.1">
    <property type="nucleotide sequence ID" value="NZ_LT670844.1"/>
</dbReference>
<organism evidence="1 2">
    <name type="scientific">Bradyrhizobium lablabi</name>
    <dbReference type="NCBI Taxonomy" id="722472"/>
    <lineage>
        <taxon>Bacteria</taxon>
        <taxon>Pseudomonadati</taxon>
        <taxon>Pseudomonadota</taxon>
        <taxon>Alphaproteobacteria</taxon>
        <taxon>Hyphomicrobiales</taxon>
        <taxon>Nitrobacteraceae</taxon>
        <taxon>Bradyrhizobium</taxon>
    </lineage>
</organism>
<dbReference type="AlphaFoldDB" id="A0A1M6HZS6"/>
<gene>
    <name evidence="1" type="ORF">SAMN05444159_0167</name>
</gene>
<name>A0A1M6HZS6_9BRAD</name>
<accession>A0A1M6HZS6</accession>
<dbReference type="OrthoDB" id="6004433at2"/>
<proteinExistence type="predicted"/>
<dbReference type="PROSITE" id="PS51257">
    <property type="entry name" value="PROKAR_LIPOPROTEIN"/>
    <property type="match status" value="1"/>
</dbReference>
<sequence length="105" mass="11457">MNIRKAITIIVLAISLAGCGAVDLISNGLSYCRAVETDLEGVTGTRPEVGFNWHNGSFREVTVTFPRLYSGKPLDELAGTVREVVAKEFKQAPDKIVLAFTMDKK</sequence>
<protein>
    <submittedName>
        <fullName evidence="1">Uncharacterized protein</fullName>
    </submittedName>
</protein>
<evidence type="ECO:0000313" key="2">
    <source>
        <dbReference type="Proteomes" id="UP000189935"/>
    </source>
</evidence>
<reference evidence="1 2" key="1">
    <citation type="submission" date="2016-11" db="EMBL/GenBank/DDBJ databases">
        <authorList>
            <person name="Jaros S."/>
            <person name="Januszkiewicz K."/>
            <person name="Wedrychowicz H."/>
        </authorList>
    </citation>
    <scope>NUCLEOTIDE SEQUENCE [LARGE SCALE GENOMIC DNA]</scope>
    <source>
        <strain evidence="1 2">GAS499</strain>
    </source>
</reference>